<dbReference type="SUPFAM" id="SSF51658">
    <property type="entry name" value="Xylose isomerase-like"/>
    <property type="match status" value="1"/>
</dbReference>
<dbReference type="PANTHER" id="PTHR12110:SF41">
    <property type="entry name" value="INOSOSE DEHYDRATASE"/>
    <property type="match status" value="1"/>
</dbReference>
<dbReference type="Pfam" id="PF01261">
    <property type="entry name" value="AP_endonuc_2"/>
    <property type="match status" value="1"/>
</dbReference>
<proteinExistence type="predicted"/>
<dbReference type="RefSeq" id="WP_188751861.1">
    <property type="nucleotide sequence ID" value="NZ_BMIK01000010.1"/>
</dbReference>
<comment type="caution">
    <text evidence="3">The sequence shown here is derived from an EMBL/GenBank/DDBJ whole genome shotgun (WGS) entry which is preliminary data.</text>
</comment>
<reference evidence="4" key="1">
    <citation type="journal article" date="2019" name="Int. J. Syst. Evol. Microbiol.">
        <title>The Global Catalogue of Microorganisms (GCM) 10K type strain sequencing project: providing services to taxonomists for standard genome sequencing and annotation.</title>
        <authorList>
            <consortium name="The Broad Institute Genomics Platform"/>
            <consortium name="The Broad Institute Genome Sequencing Center for Infectious Disease"/>
            <person name="Wu L."/>
            <person name="Ma J."/>
        </authorList>
    </citation>
    <scope>NUCLEOTIDE SEQUENCE [LARGE SCALE GENOMIC DNA]</scope>
    <source>
        <strain evidence="4">CGMCC 1.15342</strain>
    </source>
</reference>
<keyword evidence="4" id="KW-1185">Reference proteome</keyword>
<name>A0ABQ1M5I7_9SPHI</name>
<feature type="chain" id="PRO_5047478216" description="Xylose isomerase-like TIM barrel domain-containing protein" evidence="1">
    <location>
        <begin position="23"/>
        <end position="292"/>
    </location>
</feature>
<dbReference type="InterPro" id="IPR013022">
    <property type="entry name" value="Xyl_isomerase-like_TIM-brl"/>
</dbReference>
<feature type="signal peptide" evidence="1">
    <location>
        <begin position="1"/>
        <end position="22"/>
    </location>
</feature>
<evidence type="ECO:0000259" key="2">
    <source>
        <dbReference type="Pfam" id="PF01261"/>
    </source>
</evidence>
<evidence type="ECO:0000313" key="4">
    <source>
        <dbReference type="Proteomes" id="UP000597338"/>
    </source>
</evidence>
<dbReference type="Proteomes" id="UP000597338">
    <property type="component" value="Unassembled WGS sequence"/>
</dbReference>
<sequence length="292" mass="32642">MKQRILFVTLMMLFLLTGGACTQPEKRSDAGRSDVPWKMAILAYTFRNHTFFEAVDKARELGIHYIGGYPGQPIGRGVEGTMSPAMDDDQREKVLDYLASKEVKLIDFGVISPDSEAEWTALFEFAKAMGIENIVSEPDPRYLELVSALCDQYQINVAIHNHAAPSQYWNPDTLMNRIQGKSERIGVCADVGHWVRSGLDPVAGLQTVRGRLMELHFKDVSVAGMDAEDVVWGTGVNEVEAMLAELVDQGFSGFLSIEYERNPTDNMQEIKESLQFYEEALARIKKAMNGPL</sequence>
<accession>A0ABQ1M5I7</accession>
<dbReference type="InterPro" id="IPR050312">
    <property type="entry name" value="IolE/XylAMocC-like"/>
</dbReference>
<evidence type="ECO:0000256" key="1">
    <source>
        <dbReference type="SAM" id="SignalP"/>
    </source>
</evidence>
<dbReference type="EMBL" id="BMIK01000010">
    <property type="protein sequence ID" value="GGC34727.1"/>
    <property type="molecule type" value="Genomic_DNA"/>
</dbReference>
<dbReference type="PROSITE" id="PS51257">
    <property type="entry name" value="PROKAR_LIPOPROTEIN"/>
    <property type="match status" value="1"/>
</dbReference>
<protein>
    <recommendedName>
        <fullName evidence="2">Xylose isomerase-like TIM barrel domain-containing protein</fullName>
    </recommendedName>
</protein>
<keyword evidence="1" id="KW-0732">Signal</keyword>
<feature type="domain" description="Xylose isomerase-like TIM barrel" evidence="2">
    <location>
        <begin position="56"/>
        <end position="279"/>
    </location>
</feature>
<gene>
    <name evidence="3" type="ORF">GCM10011386_28610</name>
</gene>
<dbReference type="PANTHER" id="PTHR12110">
    <property type="entry name" value="HYDROXYPYRUVATE ISOMERASE"/>
    <property type="match status" value="1"/>
</dbReference>
<dbReference type="Gene3D" id="3.20.20.150">
    <property type="entry name" value="Divalent-metal-dependent TIM barrel enzymes"/>
    <property type="match status" value="1"/>
</dbReference>
<dbReference type="InterPro" id="IPR036237">
    <property type="entry name" value="Xyl_isomerase-like_sf"/>
</dbReference>
<organism evidence="3 4">
    <name type="scientific">Parapedobacter defluvii</name>
    <dbReference type="NCBI Taxonomy" id="2045106"/>
    <lineage>
        <taxon>Bacteria</taxon>
        <taxon>Pseudomonadati</taxon>
        <taxon>Bacteroidota</taxon>
        <taxon>Sphingobacteriia</taxon>
        <taxon>Sphingobacteriales</taxon>
        <taxon>Sphingobacteriaceae</taxon>
        <taxon>Parapedobacter</taxon>
    </lineage>
</organism>
<evidence type="ECO:0000313" key="3">
    <source>
        <dbReference type="EMBL" id="GGC34727.1"/>
    </source>
</evidence>